<proteinExistence type="predicted"/>
<dbReference type="AlphaFoldDB" id="A0A6C0II45"/>
<dbReference type="EMBL" id="MN740185">
    <property type="protein sequence ID" value="QHT92469.1"/>
    <property type="molecule type" value="Genomic_DNA"/>
</dbReference>
<name>A0A6C0II45_9ZZZZ</name>
<sequence>MNISSPFQQCNGLNKLEWHYVQTYAGNLYEPLNLFLINADTIQTYRRIYPQEYAQNLYYLITNRHNLYVNGTISSNEEKRMVDLIRSKSGNIEWFRHIMCRFAIILYGIILKCPRQHQEVEVYR</sequence>
<protein>
    <submittedName>
        <fullName evidence="1">Uncharacterized protein</fullName>
    </submittedName>
</protein>
<organism evidence="1">
    <name type="scientific">viral metagenome</name>
    <dbReference type="NCBI Taxonomy" id="1070528"/>
    <lineage>
        <taxon>unclassified sequences</taxon>
        <taxon>metagenomes</taxon>
        <taxon>organismal metagenomes</taxon>
    </lineage>
</organism>
<evidence type="ECO:0000313" key="1">
    <source>
        <dbReference type="EMBL" id="QHT92469.1"/>
    </source>
</evidence>
<reference evidence="1" key="1">
    <citation type="journal article" date="2020" name="Nature">
        <title>Giant virus diversity and host interactions through global metagenomics.</title>
        <authorList>
            <person name="Schulz F."/>
            <person name="Roux S."/>
            <person name="Paez-Espino D."/>
            <person name="Jungbluth S."/>
            <person name="Walsh D.A."/>
            <person name="Denef V.J."/>
            <person name="McMahon K.D."/>
            <person name="Konstantinidis K.T."/>
            <person name="Eloe-Fadrosh E.A."/>
            <person name="Kyrpides N.C."/>
            <person name="Woyke T."/>
        </authorList>
    </citation>
    <scope>NUCLEOTIDE SEQUENCE</scope>
    <source>
        <strain evidence="1">GVMAG-M-3300023184-88</strain>
    </source>
</reference>
<accession>A0A6C0II45</accession>